<dbReference type="VEuPathDB" id="TrichDB:TVAG_135060"/>
<dbReference type="EMBL" id="DS113849">
    <property type="protein sequence ID" value="EAX94599.1"/>
    <property type="molecule type" value="Genomic_DNA"/>
</dbReference>
<dbReference type="Proteomes" id="UP000001542">
    <property type="component" value="Unassembled WGS sequence"/>
</dbReference>
<dbReference type="VEuPathDB" id="TrichDB:TVAGG3_0075170"/>
<evidence type="ECO:0000313" key="1">
    <source>
        <dbReference type="EMBL" id="EAX94599.1"/>
    </source>
</evidence>
<keyword evidence="2" id="KW-1185">Reference proteome</keyword>
<sequence length="67" mass="8159">MHRLYIDVTKKVTQPFISYYFDYSQKEVEDFTQRLRELVVTKEIAEDLMQRSNNNPGWAMVSFLFYQ</sequence>
<dbReference type="AlphaFoldDB" id="A2FKI7"/>
<name>A2FKI7_TRIV3</name>
<reference evidence="1" key="1">
    <citation type="submission" date="2006-10" db="EMBL/GenBank/DDBJ databases">
        <authorList>
            <person name="Amadeo P."/>
            <person name="Zhao Q."/>
            <person name="Wortman J."/>
            <person name="Fraser-Liggett C."/>
            <person name="Carlton J."/>
        </authorList>
    </citation>
    <scope>NUCLEOTIDE SEQUENCE</scope>
    <source>
        <strain evidence="1">G3</strain>
    </source>
</reference>
<dbReference type="KEGG" id="tva:4752336"/>
<protein>
    <submittedName>
        <fullName evidence="1">Uncharacterized protein</fullName>
    </submittedName>
</protein>
<dbReference type="SMR" id="A2FKI7"/>
<dbReference type="InParanoid" id="A2FKI7"/>
<organism evidence="1 2">
    <name type="scientific">Trichomonas vaginalis (strain ATCC PRA-98 / G3)</name>
    <dbReference type="NCBI Taxonomy" id="412133"/>
    <lineage>
        <taxon>Eukaryota</taxon>
        <taxon>Metamonada</taxon>
        <taxon>Parabasalia</taxon>
        <taxon>Trichomonadida</taxon>
        <taxon>Trichomonadidae</taxon>
        <taxon>Trichomonas</taxon>
    </lineage>
</organism>
<gene>
    <name evidence="1" type="ORF">TVAG_135060</name>
</gene>
<proteinExistence type="predicted"/>
<evidence type="ECO:0000313" key="2">
    <source>
        <dbReference type="Proteomes" id="UP000001542"/>
    </source>
</evidence>
<accession>A2FKI7</accession>
<dbReference type="RefSeq" id="XP_001307529.1">
    <property type="nucleotide sequence ID" value="XM_001307528.1"/>
</dbReference>
<reference evidence="1" key="2">
    <citation type="journal article" date="2007" name="Science">
        <title>Draft genome sequence of the sexually transmitted pathogen Trichomonas vaginalis.</title>
        <authorList>
            <person name="Carlton J.M."/>
            <person name="Hirt R.P."/>
            <person name="Silva J.C."/>
            <person name="Delcher A.L."/>
            <person name="Schatz M."/>
            <person name="Zhao Q."/>
            <person name="Wortman J.R."/>
            <person name="Bidwell S.L."/>
            <person name="Alsmark U.C.M."/>
            <person name="Besteiro S."/>
            <person name="Sicheritz-Ponten T."/>
            <person name="Noel C.J."/>
            <person name="Dacks J.B."/>
            <person name="Foster P.G."/>
            <person name="Simillion C."/>
            <person name="Van de Peer Y."/>
            <person name="Miranda-Saavedra D."/>
            <person name="Barton G.J."/>
            <person name="Westrop G.D."/>
            <person name="Mueller S."/>
            <person name="Dessi D."/>
            <person name="Fiori P.L."/>
            <person name="Ren Q."/>
            <person name="Paulsen I."/>
            <person name="Zhang H."/>
            <person name="Bastida-Corcuera F.D."/>
            <person name="Simoes-Barbosa A."/>
            <person name="Brown M.T."/>
            <person name="Hayes R.D."/>
            <person name="Mukherjee M."/>
            <person name="Okumura C.Y."/>
            <person name="Schneider R."/>
            <person name="Smith A.J."/>
            <person name="Vanacova S."/>
            <person name="Villalvazo M."/>
            <person name="Haas B.J."/>
            <person name="Pertea M."/>
            <person name="Feldblyum T.V."/>
            <person name="Utterback T.R."/>
            <person name="Shu C.L."/>
            <person name="Osoegawa K."/>
            <person name="de Jong P.J."/>
            <person name="Hrdy I."/>
            <person name="Horvathova L."/>
            <person name="Zubacova Z."/>
            <person name="Dolezal P."/>
            <person name="Malik S.B."/>
            <person name="Logsdon J.M. Jr."/>
            <person name="Henze K."/>
            <person name="Gupta A."/>
            <person name="Wang C.C."/>
            <person name="Dunne R.L."/>
            <person name="Upcroft J.A."/>
            <person name="Upcroft P."/>
            <person name="White O."/>
            <person name="Salzberg S.L."/>
            <person name="Tang P."/>
            <person name="Chiu C.-H."/>
            <person name="Lee Y.-S."/>
            <person name="Embley T.M."/>
            <person name="Coombs G.H."/>
            <person name="Mottram J.C."/>
            <person name="Tachezy J."/>
            <person name="Fraser-Liggett C.M."/>
            <person name="Johnson P.J."/>
        </authorList>
    </citation>
    <scope>NUCLEOTIDE SEQUENCE [LARGE SCALE GENOMIC DNA]</scope>
    <source>
        <strain evidence="1">G3</strain>
    </source>
</reference>